<accession>A0A9P5Y101</accession>
<dbReference type="Pfam" id="PF20236">
    <property type="entry name" value="DUF6593"/>
    <property type="match status" value="1"/>
</dbReference>
<dbReference type="EMBL" id="MU150300">
    <property type="protein sequence ID" value="KAF9460319.1"/>
    <property type="molecule type" value="Genomic_DNA"/>
</dbReference>
<keyword evidence="3" id="KW-1185">Reference proteome</keyword>
<dbReference type="InterPro" id="IPR046528">
    <property type="entry name" value="DUF6593"/>
</dbReference>
<organism evidence="2 3">
    <name type="scientific">Collybia nuda</name>
    <dbReference type="NCBI Taxonomy" id="64659"/>
    <lineage>
        <taxon>Eukaryota</taxon>
        <taxon>Fungi</taxon>
        <taxon>Dikarya</taxon>
        <taxon>Basidiomycota</taxon>
        <taxon>Agaricomycotina</taxon>
        <taxon>Agaricomycetes</taxon>
        <taxon>Agaricomycetidae</taxon>
        <taxon>Agaricales</taxon>
        <taxon>Tricholomatineae</taxon>
        <taxon>Clitocybaceae</taxon>
        <taxon>Collybia</taxon>
    </lineage>
</organism>
<protein>
    <recommendedName>
        <fullName evidence="1">DUF6593 domain-containing protein</fullName>
    </recommendedName>
</protein>
<dbReference type="Proteomes" id="UP000807353">
    <property type="component" value="Unassembled WGS sequence"/>
</dbReference>
<dbReference type="OrthoDB" id="3191568at2759"/>
<dbReference type="AlphaFoldDB" id="A0A9P5Y101"/>
<reference evidence="2" key="1">
    <citation type="submission" date="2020-11" db="EMBL/GenBank/DDBJ databases">
        <authorList>
            <consortium name="DOE Joint Genome Institute"/>
            <person name="Ahrendt S."/>
            <person name="Riley R."/>
            <person name="Andreopoulos W."/>
            <person name="Labutti K."/>
            <person name="Pangilinan J."/>
            <person name="Ruiz-Duenas F.J."/>
            <person name="Barrasa J.M."/>
            <person name="Sanchez-Garcia M."/>
            <person name="Camarero S."/>
            <person name="Miyauchi S."/>
            <person name="Serrano A."/>
            <person name="Linde D."/>
            <person name="Babiker R."/>
            <person name="Drula E."/>
            <person name="Ayuso-Fernandez I."/>
            <person name="Pacheco R."/>
            <person name="Padilla G."/>
            <person name="Ferreira P."/>
            <person name="Barriuso J."/>
            <person name="Kellner H."/>
            <person name="Castanera R."/>
            <person name="Alfaro M."/>
            <person name="Ramirez L."/>
            <person name="Pisabarro A.G."/>
            <person name="Kuo A."/>
            <person name="Tritt A."/>
            <person name="Lipzen A."/>
            <person name="He G."/>
            <person name="Yan M."/>
            <person name="Ng V."/>
            <person name="Cullen D."/>
            <person name="Martin F."/>
            <person name="Rosso M.-N."/>
            <person name="Henrissat B."/>
            <person name="Hibbett D."/>
            <person name="Martinez A.T."/>
            <person name="Grigoriev I.V."/>
        </authorList>
    </citation>
    <scope>NUCLEOTIDE SEQUENCE</scope>
    <source>
        <strain evidence="2">CBS 247.69</strain>
    </source>
</reference>
<proteinExistence type="predicted"/>
<evidence type="ECO:0000313" key="3">
    <source>
        <dbReference type="Proteomes" id="UP000807353"/>
    </source>
</evidence>
<sequence>MLNPYAQGGWSNSRNSYSINNDAWGNYPPPQPSLYGALPSSTLPSQPTILTFRFTSLNSVLNCKVIGSNNQTCFTISTLPQAQASTIFYNQQGKNVASVEWHTHPLVEVHGAVPKQYTSRWIGVAPSKKCRTMEVNCKLYAWVSNSAGMNLVTVGPCQPQLIAQVTHEVNSIQLEITAQAVQDGLLESTVVAAAILYCGRSVK</sequence>
<evidence type="ECO:0000259" key="1">
    <source>
        <dbReference type="Pfam" id="PF20236"/>
    </source>
</evidence>
<name>A0A9P5Y101_9AGAR</name>
<gene>
    <name evidence="2" type="ORF">BDZ94DRAFT_1223288</name>
</gene>
<evidence type="ECO:0000313" key="2">
    <source>
        <dbReference type="EMBL" id="KAF9460319.1"/>
    </source>
</evidence>
<feature type="domain" description="DUF6593" evidence="1">
    <location>
        <begin position="58"/>
        <end position="190"/>
    </location>
</feature>
<comment type="caution">
    <text evidence="2">The sequence shown here is derived from an EMBL/GenBank/DDBJ whole genome shotgun (WGS) entry which is preliminary data.</text>
</comment>